<dbReference type="SUPFAM" id="SSF101898">
    <property type="entry name" value="NHL repeat"/>
    <property type="match status" value="1"/>
</dbReference>
<dbReference type="EMBL" id="JAKMXF010000022">
    <property type="protein sequence ID" value="KAI6660887.1"/>
    <property type="molecule type" value="Genomic_DNA"/>
</dbReference>
<evidence type="ECO:0000313" key="1">
    <source>
        <dbReference type="EMBL" id="KAI6660887.1"/>
    </source>
</evidence>
<dbReference type="Proteomes" id="UP001165289">
    <property type="component" value="Unassembled WGS sequence"/>
</dbReference>
<reference evidence="1 2" key="1">
    <citation type="journal article" date="2023" name="BMC Biol.">
        <title>The compact genome of the sponge Oopsacas minuta (Hexactinellida) is lacking key metazoan core genes.</title>
        <authorList>
            <person name="Santini S."/>
            <person name="Schenkelaars Q."/>
            <person name="Jourda C."/>
            <person name="Duchesne M."/>
            <person name="Belahbib H."/>
            <person name="Rocher C."/>
            <person name="Selva M."/>
            <person name="Riesgo A."/>
            <person name="Vervoort M."/>
            <person name="Leys S.P."/>
            <person name="Kodjabachian L."/>
            <person name="Le Bivic A."/>
            <person name="Borchiellini C."/>
            <person name="Claverie J.M."/>
            <person name="Renard E."/>
        </authorList>
    </citation>
    <scope>NUCLEOTIDE SEQUENCE [LARGE SCALE GENOMIC DNA]</scope>
    <source>
        <strain evidence="1">SPO-2</strain>
    </source>
</reference>
<accession>A0AAV7KHU5</accession>
<dbReference type="GO" id="GO:0061630">
    <property type="term" value="F:ubiquitin protein ligase activity"/>
    <property type="evidence" value="ECO:0007669"/>
    <property type="project" value="TreeGrafter"/>
</dbReference>
<dbReference type="GO" id="GO:0000209">
    <property type="term" value="P:protein polyubiquitination"/>
    <property type="evidence" value="ECO:0007669"/>
    <property type="project" value="TreeGrafter"/>
</dbReference>
<sequence length="394" mass="45297">MASNNLEELDLILKKFKELHASLQQAEEQVLRTFTDISAENERLVFKTITSIKELENTKTYAENNIGDNELKSGILRDCDKKLTKLNKEISEIASSHSSVVWSELGYERLQYQLESIRAICNSNMKLPEITNPSYSGGIPGTHLVWPNHIAIEEQTGNIYVCDIQYCKIQIFDKKAKYLRHFEHIFHKPRAILIKNSKLYVIENLSNHIKFLVFSIENDQELFVSKGVPGVNKGEFGITSSFDIDSNDRWYITESDHCRIQILNPNFEHYRFFSASTTFSNPIQIRIRDNNVYVLDVPKAEIDPHYVKVCILKIDGTYLKTVVLSGVYFSMYFSITDSNYYIVSDIRDECLKIFDFEGNLLRIGMKLTRPKGIQVLKDGTVVSVSLSTPCINIF</sequence>
<gene>
    <name evidence="1" type="ORF">LOD99_13611</name>
</gene>
<proteinExistence type="predicted"/>
<dbReference type="InterPro" id="IPR050952">
    <property type="entry name" value="TRIM-NHL_E3_ligases"/>
</dbReference>
<name>A0AAV7KHU5_9METZ</name>
<dbReference type="PANTHER" id="PTHR24104:SF25">
    <property type="entry name" value="PROTEIN LIN-41"/>
    <property type="match status" value="1"/>
</dbReference>
<comment type="caution">
    <text evidence="1">The sequence shown here is derived from an EMBL/GenBank/DDBJ whole genome shotgun (WGS) entry which is preliminary data.</text>
</comment>
<dbReference type="InterPro" id="IPR011042">
    <property type="entry name" value="6-blade_b-propeller_TolB-like"/>
</dbReference>
<organism evidence="1 2">
    <name type="scientific">Oopsacas minuta</name>
    <dbReference type="NCBI Taxonomy" id="111878"/>
    <lineage>
        <taxon>Eukaryota</taxon>
        <taxon>Metazoa</taxon>
        <taxon>Porifera</taxon>
        <taxon>Hexactinellida</taxon>
        <taxon>Hexasterophora</taxon>
        <taxon>Lyssacinosida</taxon>
        <taxon>Leucopsacidae</taxon>
        <taxon>Oopsacas</taxon>
    </lineage>
</organism>
<dbReference type="GO" id="GO:0043161">
    <property type="term" value="P:proteasome-mediated ubiquitin-dependent protein catabolic process"/>
    <property type="evidence" value="ECO:0007669"/>
    <property type="project" value="TreeGrafter"/>
</dbReference>
<protein>
    <submittedName>
        <fullName evidence="1">Uncharacterized protein</fullName>
    </submittedName>
</protein>
<dbReference type="Gene3D" id="2.120.10.30">
    <property type="entry name" value="TolB, C-terminal domain"/>
    <property type="match status" value="2"/>
</dbReference>
<evidence type="ECO:0000313" key="2">
    <source>
        <dbReference type="Proteomes" id="UP001165289"/>
    </source>
</evidence>
<dbReference type="GO" id="GO:0008270">
    <property type="term" value="F:zinc ion binding"/>
    <property type="evidence" value="ECO:0007669"/>
    <property type="project" value="UniProtKB-KW"/>
</dbReference>
<dbReference type="AlphaFoldDB" id="A0AAV7KHU5"/>
<keyword evidence="2" id="KW-1185">Reference proteome</keyword>
<dbReference type="PANTHER" id="PTHR24104">
    <property type="entry name" value="E3 UBIQUITIN-PROTEIN LIGASE NHLRC1-RELATED"/>
    <property type="match status" value="1"/>
</dbReference>